<dbReference type="GO" id="GO:0007018">
    <property type="term" value="P:microtubule-based movement"/>
    <property type="evidence" value="ECO:0007669"/>
    <property type="project" value="TreeGrafter"/>
</dbReference>
<dbReference type="Pfam" id="PF03645">
    <property type="entry name" value="Tctex-1"/>
    <property type="match status" value="2"/>
</dbReference>
<evidence type="ECO:0008006" key="3">
    <source>
        <dbReference type="Google" id="ProtNLM"/>
    </source>
</evidence>
<protein>
    <recommendedName>
        <fullName evidence="3">Dynein light chain</fullName>
    </recommendedName>
</protein>
<dbReference type="VEuPathDB" id="FungiDB:H257_10037"/>
<accession>A0A6A5AZ00</accession>
<organism evidence="1 2">
    <name type="scientific">Aphanomyces astaci</name>
    <name type="common">Crayfish plague agent</name>
    <dbReference type="NCBI Taxonomy" id="112090"/>
    <lineage>
        <taxon>Eukaryota</taxon>
        <taxon>Sar</taxon>
        <taxon>Stramenopiles</taxon>
        <taxon>Oomycota</taxon>
        <taxon>Saprolegniomycetes</taxon>
        <taxon>Saprolegniales</taxon>
        <taxon>Verrucalvaceae</taxon>
        <taxon>Aphanomyces</taxon>
    </lineage>
</organism>
<evidence type="ECO:0000313" key="1">
    <source>
        <dbReference type="EMBL" id="KAF0775819.1"/>
    </source>
</evidence>
<dbReference type="GO" id="GO:0005737">
    <property type="term" value="C:cytoplasm"/>
    <property type="evidence" value="ECO:0007669"/>
    <property type="project" value="TreeGrafter"/>
</dbReference>
<proteinExistence type="predicted"/>
<dbReference type="PANTHER" id="PTHR21255">
    <property type="entry name" value="T-COMPLEX-ASSOCIATED-TESTIS-EXPRESSED 1/ DYNEIN LIGHT CHAIN"/>
    <property type="match status" value="1"/>
</dbReference>
<dbReference type="Proteomes" id="UP000469452">
    <property type="component" value="Unassembled WGS sequence"/>
</dbReference>
<dbReference type="AlphaFoldDB" id="A0A6A5AZ00"/>
<reference evidence="1 2" key="1">
    <citation type="submission" date="2019-06" db="EMBL/GenBank/DDBJ databases">
        <title>Genomics analysis of Aphanomyces spp. identifies a new class of oomycete effector associated with host adaptation.</title>
        <authorList>
            <person name="Gaulin E."/>
        </authorList>
    </citation>
    <scope>NUCLEOTIDE SEQUENCE [LARGE SCALE GENOMIC DNA]</scope>
    <source>
        <strain evidence="1 2">E</strain>
    </source>
</reference>
<evidence type="ECO:0000313" key="2">
    <source>
        <dbReference type="Proteomes" id="UP000469452"/>
    </source>
</evidence>
<dbReference type="EMBL" id="VJMI01000941">
    <property type="protein sequence ID" value="KAF0775819.1"/>
    <property type="molecule type" value="Genomic_DNA"/>
</dbReference>
<dbReference type="PANTHER" id="PTHR21255:SF4">
    <property type="entry name" value="DYNEIN LIGHT CHAIN TCTEX-TYPE"/>
    <property type="match status" value="1"/>
</dbReference>
<dbReference type="CDD" id="cd21455">
    <property type="entry name" value="DLC-like_DYNLT1_DYNLT3"/>
    <property type="match status" value="1"/>
</dbReference>
<dbReference type="InterPro" id="IPR005334">
    <property type="entry name" value="Tctex-1-like"/>
</dbReference>
<dbReference type="InterPro" id="IPR038586">
    <property type="entry name" value="Tctex-1-like_sf"/>
</dbReference>
<gene>
    <name evidence="1" type="ORF">AaE_000480</name>
</gene>
<dbReference type="Gene3D" id="3.30.1140.40">
    <property type="entry name" value="Tctex-1"/>
    <property type="match status" value="1"/>
</dbReference>
<dbReference type="GO" id="GO:0005868">
    <property type="term" value="C:cytoplasmic dynein complex"/>
    <property type="evidence" value="ECO:0007669"/>
    <property type="project" value="TreeGrafter"/>
</dbReference>
<dbReference type="GO" id="GO:0045505">
    <property type="term" value="F:dynein intermediate chain binding"/>
    <property type="evidence" value="ECO:0007669"/>
    <property type="project" value="TreeGrafter"/>
</dbReference>
<name>A0A6A5AZ00_APHAT</name>
<sequence length="147" mass="16723">MVDDLQSSEEVIYCLAFVAEEVDRIILQSVEHYLKDQSYDENEVSHWVDLICDGIMKGLSDLRKPLKYIGRTNDLPLRLDDTLTPTWMYHTVSCVIMQKNGAGIHSAVSCHWDTAIDGAHVVKWPSDKHKEHNRTMYCIVTVGGLGF</sequence>
<comment type="caution">
    <text evidence="1">The sequence shown here is derived from an EMBL/GenBank/DDBJ whole genome shotgun (WGS) entry which is preliminary data.</text>
</comment>